<dbReference type="PANTHER" id="PTHR42701:SF1">
    <property type="entry name" value="IMIDAZOLE GLYCEROL PHOSPHATE SYNTHASE SUBUNIT HISH"/>
    <property type="match status" value="1"/>
</dbReference>
<evidence type="ECO:0000256" key="3">
    <source>
        <dbReference type="ARBA" id="ARBA00022605"/>
    </source>
</evidence>
<dbReference type="GO" id="GO:0016829">
    <property type="term" value="F:lyase activity"/>
    <property type="evidence" value="ECO:0007669"/>
    <property type="project" value="UniProtKB-KW"/>
</dbReference>
<accession>A0AAJ2YYB7</accession>
<comment type="pathway">
    <text evidence="1 10">Amino-acid biosynthesis; L-histidine biosynthesis; L-histidine from 5-phospho-alpha-D-ribose 1-diphosphate: step 5/9.</text>
</comment>
<organism evidence="13 14">
    <name type="scientific">Weissella confusa</name>
    <name type="common">Lactobacillus confusus</name>
    <dbReference type="NCBI Taxonomy" id="1583"/>
    <lineage>
        <taxon>Bacteria</taxon>
        <taxon>Bacillati</taxon>
        <taxon>Bacillota</taxon>
        <taxon>Bacilli</taxon>
        <taxon>Lactobacillales</taxon>
        <taxon>Lactobacillaceae</taxon>
        <taxon>Weissella</taxon>
    </lineage>
</organism>
<dbReference type="GO" id="GO:0004359">
    <property type="term" value="F:glutaminase activity"/>
    <property type="evidence" value="ECO:0007669"/>
    <property type="project" value="UniProtKB-EC"/>
</dbReference>
<evidence type="ECO:0000313" key="13">
    <source>
        <dbReference type="EMBL" id="NBA11151.1"/>
    </source>
</evidence>
<dbReference type="EC" id="4.3.2.10" evidence="10"/>
<dbReference type="EC" id="3.5.1.2" evidence="10"/>
<feature type="domain" description="Glutamine amidotransferase" evidence="12">
    <location>
        <begin position="5"/>
        <end position="189"/>
    </location>
</feature>
<dbReference type="InterPro" id="IPR010139">
    <property type="entry name" value="Imidazole-glycPsynth_HisH"/>
</dbReference>
<name>A0AAJ2YYB7_WEICO</name>
<evidence type="ECO:0000256" key="1">
    <source>
        <dbReference type="ARBA" id="ARBA00005091"/>
    </source>
</evidence>
<keyword evidence="6 10" id="KW-0368">Histidine biosynthesis</keyword>
<evidence type="ECO:0000259" key="12">
    <source>
        <dbReference type="Pfam" id="PF00117"/>
    </source>
</evidence>
<dbReference type="AlphaFoldDB" id="A0AAJ2YYB7"/>
<dbReference type="InterPro" id="IPR017926">
    <property type="entry name" value="GATASE"/>
</dbReference>
<feature type="active site" evidence="10 11">
    <location>
        <position position="183"/>
    </location>
</feature>
<protein>
    <recommendedName>
        <fullName evidence="10">Imidazole glycerol phosphate synthase subunit HisH</fullName>
        <ecNumber evidence="10">4.3.2.10</ecNumber>
    </recommendedName>
    <alternativeName>
        <fullName evidence="10">IGP synthase glutaminase subunit</fullName>
        <ecNumber evidence="10">3.5.1.2</ecNumber>
    </alternativeName>
    <alternativeName>
        <fullName evidence="10">IGP synthase subunit HisH</fullName>
    </alternativeName>
    <alternativeName>
        <fullName evidence="10">ImGP synthase subunit HisH</fullName>
        <shortName evidence="10">IGPS subunit HisH</shortName>
    </alternativeName>
</protein>
<evidence type="ECO:0000256" key="8">
    <source>
        <dbReference type="ARBA" id="ARBA00047838"/>
    </source>
</evidence>
<dbReference type="GO" id="GO:0000107">
    <property type="term" value="F:imidazoleglycerol-phosphate synthase activity"/>
    <property type="evidence" value="ECO:0007669"/>
    <property type="project" value="UniProtKB-UniRule"/>
</dbReference>
<reference evidence="13" key="1">
    <citation type="submission" date="2020-01" db="EMBL/GenBank/DDBJ databases">
        <title>First Reported Case and Whole Genome of Weissella confusa in an Equid.</title>
        <authorList>
            <person name="Little S.V."/>
            <person name="Lawhon S.D."/>
        </authorList>
    </citation>
    <scope>NUCLEOTIDE SEQUENCE</scope>
    <source>
        <strain evidence="13">718955</strain>
    </source>
</reference>
<dbReference type="NCBIfam" id="TIGR01855">
    <property type="entry name" value="IMP_synth_hisH"/>
    <property type="match status" value="1"/>
</dbReference>
<evidence type="ECO:0000256" key="11">
    <source>
        <dbReference type="PIRSR" id="PIRSR000495-1"/>
    </source>
</evidence>
<evidence type="ECO:0000256" key="4">
    <source>
        <dbReference type="ARBA" id="ARBA00022801"/>
    </source>
</evidence>
<sequence length="204" mass="22220">MAVAIIDYGAGNVQNVMKALKVVGVQGVLTRETIEIMKADGIIIPGVGAFKSAKQQLDQLGLTSIIQDYARDGKPVLGVCLGMQMLFDRSTEFGETTGLGLIPGSVVELPEQENYKVPQMGWNKNRVYQALPLADQLADKYTYFVHSYYVNTVRDYIVADVAYGDVAVPSVVRKGNVIGTQFHPEKSGEVGLSVWRAFAKMVTA</sequence>
<dbReference type="PANTHER" id="PTHR42701">
    <property type="entry name" value="IMIDAZOLE GLYCEROL PHOSPHATE SYNTHASE SUBUNIT HISH"/>
    <property type="match status" value="1"/>
</dbReference>
<gene>
    <name evidence="10 13" type="primary">hisH</name>
    <name evidence="13" type="ORF">GTU77_02820</name>
</gene>
<dbReference type="HAMAP" id="MF_00278">
    <property type="entry name" value="HisH"/>
    <property type="match status" value="1"/>
</dbReference>
<keyword evidence="7 10" id="KW-0456">Lyase</keyword>
<dbReference type="Gene3D" id="3.40.50.880">
    <property type="match status" value="1"/>
</dbReference>
<dbReference type="GO" id="GO:0000105">
    <property type="term" value="P:L-histidine biosynthetic process"/>
    <property type="evidence" value="ECO:0007669"/>
    <property type="project" value="UniProtKB-UniRule"/>
</dbReference>
<comment type="subunit">
    <text evidence="2 10">Heterodimer of HisH and HisF.</text>
</comment>
<dbReference type="Pfam" id="PF00117">
    <property type="entry name" value="GATase"/>
    <property type="match status" value="1"/>
</dbReference>
<keyword evidence="10" id="KW-0963">Cytoplasm</keyword>
<dbReference type="GO" id="GO:0005737">
    <property type="term" value="C:cytoplasm"/>
    <property type="evidence" value="ECO:0007669"/>
    <property type="project" value="UniProtKB-SubCell"/>
</dbReference>
<proteinExistence type="inferred from homology"/>
<dbReference type="SUPFAM" id="SSF52317">
    <property type="entry name" value="Class I glutamine amidotransferase-like"/>
    <property type="match status" value="1"/>
</dbReference>
<evidence type="ECO:0000256" key="5">
    <source>
        <dbReference type="ARBA" id="ARBA00022962"/>
    </source>
</evidence>
<keyword evidence="3 10" id="KW-0028">Amino-acid biosynthesis</keyword>
<evidence type="ECO:0000256" key="9">
    <source>
        <dbReference type="ARBA" id="ARBA00049534"/>
    </source>
</evidence>
<dbReference type="InterPro" id="IPR029062">
    <property type="entry name" value="Class_I_gatase-like"/>
</dbReference>
<dbReference type="Proteomes" id="UP000719917">
    <property type="component" value="Unassembled WGS sequence"/>
</dbReference>
<dbReference type="RefSeq" id="WP_161690428.1">
    <property type="nucleotide sequence ID" value="NZ_JAAAMQ010000003.1"/>
</dbReference>
<evidence type="ECO:0000256" key="6">
    <source>
        <dbReference type="ARBA" id="ARBA00023102"/>
    </source>
</evidence>
<evidence type="ECO:0000313" key="14">
    <source>
        <dbReference type="Proteomes" id="UP000719917"/>
    </source>
</evidence>
<comment type="catalytic activity">
    <reaction evidence="9 10">
        <text>L-glutamine + H2O = L-glutamate + NH4(+)</text>
        <dbReference type="Rhea" id="RHEA:15889"/>
        <dbReference type="ChEBI" id="CHEBI:15377"/>
        <dbReference type="ChEBI" id="CHEBI:28938"/>
        <dbReference type="ChEBI" id="CHEBI:29985"/>
        <dbReference type="ChEBI" id="CHEBI:58359"/>
        <dbReference type="EC" id="3.5.1.2"/>
    </reaction>
</comment>
<comment type="catalytic activity">
    <reaction evidence="8 10">
        <text>5-[(5-phospho-1-deoxy-D-ribulos-1-ylimino)methylamino]-1-(5-phospho-beta-D-ribosyl)imidazole-4-carboxamide + L-glutamine = D-erythro-1-(imidazol-4-yl)glycerol 3-phosphate + 5-amino-1-(5-phospho-beta-D-ribosyl)imidazole-4-carboxamide + L-glutamate + H(+)</text>
        <dbReference type="Rhea" id="RHEA:24793"/>
        <dbReference type="ChEBI" id="CHEBI:15378"/>
        <dbReference type="ChEBI" id="CHEBI:29985"/>
        <dbReference type="ChEBI" id="CHEBI:58278"/>
        <dbReference type="ChEBI" id="CHEBI:58359"/>
        <dbReference type="ChEBI" id="CHEBI:58475"/>
        <dbReference type="ChEBI" id="CHEBI:58525"/>
        <dbReference type="EC" id="4.3.2.10"/>
    </reaction>
</comment>
<dbReference type="PROSITE" id="PS51274">
    <property type="entry name" value="GATASE_COBBQ"/>
    <property type="match status" value="1"/>
</dbReference>
<comment type="caution">
    <text evidence="13">The sequence shown here is derived from an EMBL/GenBank/DDBJ whole genome shotgun (WGS) entry which is preliminary data.</text>
</comment>
<keyword evidence="4 10" id="KW-0378">Hydrolase</keyword>
<evidence type="ECO:0000256" key="2">
    <source>
        <dbReference type="ARBA" id="ARBA00011152"/>
    </source>
</evidence>
<dbReference type="EMBL" id="JAAAMQ010000003">
    <property type="protein sequence ID" value="NBA11151.1"/>
    <property type="molecule type" value="Genomic_DNA"/>
</dbReference>
<evidence type="ECO:0000256" key="10">
    <source>
        <dbReference type="HAMAP-Rule" id="MF_00278"/>
    </source>
</evidence>
<feature type="active site" evidence="10 11">
    <location>
        <position position="185"/>
    </location>
</feature>
<dbReference type="PIRSF" id="PIRSF000495">
    <property type="entry name" value="Amidotransf_hisH"/>
    <property type="match status" value="1"/>
</dbReference>
<dbReference type="CDD" id="cd01748">
    <property type="entry name" value="GATase1_IGP_Synthase"/>
    <property type="match status" value="1"/>
</dbReference>
<keyword evidence="5 10" id="KW-0315">Glutamine amidotransferase</keyword>
<feature type="active site" description="Nucleophile" evidence="10 11">
    <location>
        <position position="80"/>
    </location>
</feature>
<evidence type="ECO:0000256" key="7">
    <source>
        <dbReference type="ARBA" id="ARBA00023239"/>
    </source>
</evidence>
<comment type="function">
    <text evidence="10">IGPS catalyzes the conversion of PRFAR and glutamine to IGP, AICAR and glutamate. The HisH subunit catalyzes the hydrolysis of glutamine to glutamate and ammonia as part of the synthesis of IGP and AICAR. The resulting ammonia molecule is channeled to the active site of HisF.</text>
</comment>
<dbReference type="PROSITE" id="PS51273">
    <property type="entry name" value="GATASE_TYPE_1"/>
    <property type="match status" value="1"/>
</dbReference>
<comment type="subcellular location">
    <subcellularLocation>
        <location evidence="10">Cytoplasm</location>
    </subcellularLocation>
</comment>